<dbReference type="EMBL" id="KN847551">
    <property type="protein sequence ID" value="KIW02139.1"/>
    <property type="molecule type" value="Genomic_DNA"/>
</dbReference>
<keyword evidence="8" id="KW-0175">Coiled coil</keyword>
<dbReference type="InterPro" id="IPR021757">
    <property type="entry name" value="Ribosomal_mL46_N"/>
</dbReference>
<sequence length="373" mass="41752">MKGSRHGIKSLIGGNGIPRNGPVCSSCRNHVLQARRASTAAAVAPSEDATTPKAAPPRQSYQIRAGVVLSRPPQITRDLTPFEKAFFLYQRRLNERLSLPAMQYFYFRPNSPAMLDFKRKRRARGGVAARDIGAYNPYDKTAGWNDELLMGDPICEPEHQAKELIKDSIPLPKDDETVDGEAGVSQQQDTVLTLMPRWTEADEKGDQRSLNRLLQRTLYLLVRNKQGQWTFPEDVLVGRESLAMAAERILTQSGGVNMNTFIVGNHPVGHRVVEYQALAAEPNQKKGAKEAQEESAKQKKELQELRAKYSALVAAGNMGEKLFFMKARIMAGQFDLAATQMGITDFKWLSKEEVEKQVDSSYWSSIKNMLPTR</sequence>
<dbReference type="InParanoid" id="A0A0D2ASJ1"/>
<comment type="similarity">
    <text evidence="2">Belongs to the mitochondrion-specific ribosomal protein mL46 family.</text>
</comment>
<evidence type="ECO:0000256" key="2">
    <source>
        <dbReference type="ARBA" id="ARBA00009070"/>
    </source>
</evidence>
<keyword evidence="11" id="KW-1185">Reference proteome</keyword>
<evidence type="ECO:0000256" key="7">
    <source>
        <dbReference type="ARBA" id="ARBA00035190"/>
    </source>
</evidence>
<gene>
    <name evidence="10" type="ORF">PV09_06625</name>
</gene>
<dbReference type="GO" id="GO:0003735">
    <property type="term" value="F:structural constituent of ribosome"/>
    <property type="evidence" value="ECO:0007669"/>
    <property type="project" value="InterPro"/>
</dbReference>
<dbReference type="STRING" id="253628.A0A0D2ASJ1"/>
<proteinExistence type="inferred from homology"/>
<dbReference type="OrthoDB" id="414075at2759"/>
<dbReference type="GO" id="GO:0005762">
    <property type="term" value="C:mitochondrial large ribosomal subunit"/>
    <property type="evidence" value="ECO:0007669"/>
    <property type="project" value="TreeGrafter"/>
</dbReference>
<dbReference type="InterPro" id="IPR040008">
    <property type="entry name" value="Ribosomal_mL46"/>
</dbReference>
<evidence type="ECO:0000259" key="9">
    <source>
        <dbReference type="Pfam" id="PF11788"/>
    </source>
</evidence>
<protein>
    <recommendedName>
        <fullName evidence="7">Large ribosomal subunit protein mL46</fullName>
    </recommendedName>
</protein>
<dbReference type="CDD" id="cd04661">
    <property type="entry name" value="NUDIX_MRP_L46"/>
    <property type="match status" value="1"/>
</dbReference>
<feature type="coiled-coil region" evidence="8">
    <location>
        <begin position="285"/>
        <end position="315"/>
    </location>
</feature>
<evidence type="ECO:0000256" key="5">
    <source>
        <dbReference type="ARBA" id="ARBA00023128"/>
    </source>
</evidence>
<evidence type="ECO:0000313" key="10">
    <source>
        <dbReference type="EMBL" id="KIW02139.1"/>
    </source>
</evidence>
<keyword evidence="3" id="KW-0809">Transit peptide</keyword>
<dbReference type="HOGENOM" id="CLU_040204_1_1_1"/>
<keyword evidence="6" id="KW-0687">Ribonucleoprotein</keyword>
<feature type="domain" description="Large ribosomal subunit protein mL46 N-terminal" evidence="9">
    <location>
        <begin position="61"/>
        <end position="202"/>
    </location>
</feature>
<evidence type="ECO:0000256" key="4">
    <source>
        <dbReference type="ARBA" id="ARBA00022980"/>
    </source>
</evidence>
<dbReference type="FunCoup" id="A0A0D2ASJ1">
    <property type="interactions" value="438"/>
</dbReference>
<name>A0A0D2ASJ1_9PEZI</name>
<keyword evidence="5" id="KW-0496">Mitochondrion</keyword>
<evidence type="ECO:0000256" key="8">
    <source>
        <dbReference type="SAM" id="Coils"/>
    </source>
</evidence>
<keyword evidence="4" id="KW-0689">Ribosomal protein</keyword>
<dbReference type="AlphaFoldDB" id="A0A0D2ASJ1"/>
<dbReference type="RefSeq" id="XP_016212008.1">
    <property type="nucleotide sequence ID" value="XM_016360296.1"/>
</dbReference>
<dbReference type="GeneID" id="27314598"/>
<evidence type="ECO:0000313" key="11">
    <source>
        <dbReference type="Proteomes" id="UP000053259"/>
    </source>
</evidence>
<dbReference type="Proteomes" id="UP000053259">
    <property type="component" value="Unassembled WGS sequence"/>
</dbReference>
<dbReference type="VEuPathDB" id="FungiDB:PV09_06625"/>
<reference evidence="10 11" key="1">
    <citation type="submission" date="2015-01" db="EMBL/GenBank/DDBJ databases">
        <title>The Genome Sequence of Ochroconis gallopava CBS43764.</title>
        <authorList>
            <consortium name="The Broad Institute Genomics Platform"/>
            <person name="Cuomo C."/>
            <person name="de Hoog S."/>
            <person name="Gorbushina A."/>
            <person name="Stielow B."/>
            <person name="Teixiera M."/>
            <person name="Abouelleil A."/>
            <person name="Chapman S.B."/>
            <person name="Priest M."/>
            <person name="Young S.K."/>
            <person name="Wortman J."/>
            <person name="Nusbaum C."/>
            <person name="Birren B."/>
        </authorList>
    </citation>
    <scope>NUCLEOTIDE SEQUENCE [LARGE SCALE GENOMIC DNA]</scope>
    <source>
        <strain evidence="10 11">CBS 43764</strain>
    </source>
</reference>
<accession>A0A0D2ASJ1</accession>
<dbReference type="InterPro" id="IPR033650">
    <property type="entry name" value="Ribosomal_mL46_NUDIX"/>
</dbReference>
<dbReference type="PANTHER" id="PTHR13124">
    <property type="entry name" value="39S RIBOSOMAL PROTEIN L46, MITOCHONDRIAL PRECURSOR-RELATED"/>
    <property type="match status" value="1"/>
</dbReference>
<evidence type="ECO:0000256" key="3">
    <source>
        <dbReference type="ARBA" id="ARBA00022946"/>
    </source>
</evidence>
<organism evidence="10 11">
    <name type="scientific">Verruconis gallopava</name>
    <dbReference type="NCBI Taxonomy" id="253628"/>
    <lineage>
        <taxon>Eukaryota</taxon>
        <taxon>Fungi</taxon>
        <taxon>Dikarya</taxon>
        <taxon>Ascomycota</taxon>
        <taxon>Pezizomycotina</taxon>
        <taxon>Dothideomycetes</taxon>
        <taxon>Pleosporomycetidae</taxon>
        <taxon>Venturiales</taxon>
        <taxon>Sympoventuriaceae</taxon>
        <taxon>Verruconis</taxon>
    </lineage>
</organism>
<evidence type="ECO:0000256" key="6">
    <source>
        <dbReference type="ARBA" id="ARBA00023274"/>
    </source>
</evidence>
<evidence type="ECO:0000256" key="1">
    <source>
        <dbReference type="ARBA" id="ARBA00004173"/>
    </source>
</evidence>
<dbReference type="PANTHER" id="PTHR13124:SF12">
    <property type="entry name" value="LARGE RIBOSOMAL SUBUNIT PROTEIN ML46"/>
    <property type="match status" value="1"/>
</dbReference>
<dbReference type="Gene3D" id="3.90.79.10">
    <property type="entry name" value="Nucleoside Triphosphate Pyrophosphohydrolase"/>
    <property type="match status" value="1"/>
</dbReference>
<comment type="subcellular location">
    <subcellularLocation>
        <location evidence="1">Mitochondrion</location>
    </subcellularLocation>
</comment>
<dbReference type="Pfam" id="PF11788">
    <property type="entry name" value="MRP-L46"/>
    <property type="match status" value="1"/>
</dbReference>